<dbReference type="PANTHER" id="PTHR44845:SF6">
    <property type="entry name" value="BETA-ALANINE-ACTIVATING ENZYME"/>
    <property type="match status" value="1"/>
</dbReference>
<keyword evidence="1" id="KW-0596">Phosphopantetheine</keyword>
<dbReference type="PANTHER" id="PTHR44845">
    <property type="entry name" value="CARRIER DOMAIN-CONTAINING PROTEIN"/>
    <property type="match status" value="1"/>
</dbReference>
<evidence type="ECO:0000259" key="3">
    <source>
        <dbReference type="PROSITE" id="PS50075"/>
    </source>
</evidence>
<dbReference type="Gene3D" id="2.30.38.10">
    <property type="entry name" value="Luciferase, Domain 3"/>
    <property type="match status" value="1"/>
</dbReference>
<dbReference type="Pfam" id="PF13193">
    <property type="entry name" value="AMP-binding_C"/>
    <property type="match status" value="1"/>
</dbReference>
<name>A0A1Z4N0C2_9CYAN</name>
<gene>
    <name evidence="4" type="ORF">NIES37_31280</name>
</gene>
<dbReference type="InterPro" id="IPR010080">
    <property type="entry name" value="Thioester_reductase-like_dom"/>
</dbReference>
<dbReference type="CDD" id="cd05235">
    <property type="entry name" value="SDR_e1"/>
    <property type="match status" value="1"/>
</dbReference>
<reference evidence="4 5" key="1">
    <citation type="submission" date="2017-06" db="EMBL/GenBank/DDBJ databases">
        <title>Genome sequencing of cyanobaciteial culture collection at National Institute for Environmental Studies (NIES).</title>
        <authorList>
            <person name="Hirose Y."/>
            <person name="Shimura Y."/>
            <person name="Fujisawa T."/>
            <person name="Nakamura Y."/>
            <person name="Kawachi M."/>
        </authorList>
    </citation>
    <scope>NUCLEOTIDE SEQUENCE [LARGE SCALE GENOMIC DNA]</scope>
    <source>
        <strain evidence="4 5">NIES-37</strain>
    </source>
</reference>
<dbReference type="AlphaFoldDB" id="A0A1Z4N0C2"/>
<dbReference type="Gene3D" id="3.40.50.980">
    <property type="match status" value="2"/>
</dbReference>
<dbReference type="SUPFAM" id="SSF47336">
    <property type="entry name" value="ACP-like"/>
    <property type="match status" value="1"/>
</dbReference>
<dbReference type="CDD" id="cd05930">
    <property type="entry name" value="A_NRPS"/>
    <property type="match status" value="1"/>
</dbReference>
<dbReference type="PROSITE" id="PS50075">
    <property type="entry name" value="CARRIER"/>
    <property type="match status" value="1"/>
</dbReference>
<dbReference type="InterPro" id="IPR025110">
    <property type="entry name" value="AMP-bd_C"/>
</dbReference>
<dbReference type="RefSeq" id="WP_096577081.1">
    <property type="nucleotide sequence ID" value="NZ_CAWNJS010000001.1"/>
</dbReference>
<evidence type="ECO:0000313" key="4">
    <source>
        <dbReference type="EMBL" id="BAY99149.1"/>
    </source>
</evidence>
<dbReference type="SUPFAM" id="SSF56801">
    <property type="entry name" value="Acetyl-CoA synthetase-like"/>
    <property type="match status" value="1"/>
</dbReference>
<dbReference type="InterPro" id="IPR000873">
    <property type="entry name" value="AMP-dep_synth/lig_dom"/>
</dbReference>
<feature type="domain" description="Carrier" evidence="3">
    <location>
        <begin position="556"/>
        <end position="633"/>
    </location>
</feature>
<dbReference type="InterPro" id="IPR036291">
    <property type="entry name" value="NAD(P)-bd_dom_sf"/>
</dbReference>
<keyword evidence="5" id="KW-1185">Reference proteome</keyword>
<dbReference type="SUPFAM" id="SSF51735">
    <property type="entry name" value="NAD(P)-binding Rossmann-fold domains"/>
    <property type="match status" value="1"/>
</dbReference>
<dbReference type="Gene3D" id="3.30.300.30">
    <property type="match status" value="1"/>
</dbReference>
<dbReference type="Gene3D" id="1.10.1200.10">
    <property type="entry name" value="ACP-like"/>
    <property type="match status" value="1"/>
</dbReference>
<dbReference type="Pfam" id="PF00550">
    <property type="entry name" value="PP-binding"/>
    <property type="match status" value="1"/>
</dbReference>
<protein>
    <submittedName>
        <fullName evidence="4">Amino acid adenylation domain protein</fullName>
    </submittedName>
</protein>
<organism evidence="4 5">
    <name type="scientific">Tolypothrix tenuis PCC 7101</name>
    <dbReference type="NCBI Taxonomy" id="231146"/>
    <lineage>
        <taxon>Bacteria</taxon>
        <taxon>Bacillati</taxon>
        <taxon>Cyanobacteriota</taxon>
        <taxon>Cyanophyceae</taxon>
        <taxon>Nostocales</taxon>
        <taxon>Tolypothrichaceae</taxon>
        <taxon>Tolypothrix</taxon>
    </lineage>
</organism>
<dbReference type="FunFam" id="3.40.50.980:FF:000001">
    <property type="entry name" value="Non-ribosomal peptide synthetase"/>
    <property type="match status" value="1"/>
</dbReference>
<dbReference type="NCBIfam" id="TIGR01746">
    <property type="entry name" value="Thioester-redct"/>
    <property type="match status" value="1"/>
</dbReference>
<dbReference type="InterPro" id="IPR020845">
    <property type="entry name" value="AMP-binding_CS"/>
</dbReference>
<dbReference type="InterPro" id="IPR009081">
    <property type="entry name" value="PP-bd_ACP"/>
</dbReference>
<dbReference type="EMBL" id="AP018248">
    <property type="protein sequence ID" value="BAY99149.1"/>
    <property type="molecule type" value="Genomic_DNA"/>
</dbReference>
<evidence type="ECO:0000256" key="1">
    <source>
        <dbReference type="ARBA" id="ARBA00022450"/>
    </source>
</evidence>
<dbReference type="KEGG" id="ttq:NIES37_31280"/>
<keyword evidence="2" id="KW-0597">Phosphoprotein</keyword>
<dbReference type="Pfam" id="PF07993">
    <property type="entry name" value="NAD_binding_4"/>
    <property type="match status" value="1"/>
</dbReference>
<dbReference type="Proteomes" id="UP000218785">
    <property type="component" value="Chromosome"/>
</dbReference>
<dbReference type="InterPro" id="IPR036736">
    <property type="entry name" value="ACP-like_sf"/>
</dbReference>
<dbReference type="PROSITE" id="PS00455">
    <property type="entry name" value="AMP_BINDING"/>
    <property type="match status" value="1"/>
</dbReference>
<sequence length="1056" mass="117828">MSVQNNNLKYLQSHSSIVSLLDFICQQYPDQVALVLEEQQLTYGELYQRAEHLYQYLTAKNWLTSNSLIGLCIEPSFEMVIAIYAVLKAGAAFVPLDPDLPRQRLSYMIVDAKLNTVLTQQKFAFDIEPALRQSGIDGNICFLDTPSVWQESTLPLVTPQLVEAEQLAYIIYTSGSTGVPKGVMLTHQGLLNLALASCSTFEIKPGLRLLQFASISFDAAIWEVVTALCGGATLVLGAREQMLPGKPLANFIARQKINWAMLPPSVLSTLTQFRDQLPYLQTVVVGGEACPTSLAKAWVSPLLGKINTILNKTCPASLAQSWISPHTRFFNAYGPTEITVCCTIYEFQPQDINLPIGYALPNVELYILDEELKLCNRGEKGELYVGGVGVAKGYLHKPDITNVSFIDNPFGLGKIYKTGDIVYEDPDHLGLLHYAGRTDNQVKIRGKRIELEAIEMVLAQHPGVQANTVKAIKTVQIETSNIPGNYGISMLVAYIVPKTGEFLTDKHLQRFAAEQLPDYMVPARFIFIDELPLLPNRSKVDRNALPELPQTPYFIANTIDNAVKIAAIFDQALQLPTGSCTPDTNFFHIGGNSLCIAHVLYAIDRDFSVSLPSRLIYEYPTPSDLAKLLEKYKLKINNIADEQQIDLQVEAKLSPQLNTSVWQQTPQNKYDCALITGATGFLGAHLLHELLQKGKYQKIYCIVRAESDTVAMTKLLATFVKYQLPTAELSQVYAIAGDIEQPQLQLPSVVFDKLGEEVDQIYHVAADTNYIKPYSAIKKPNVNGTANIIALAAHHRHKTLHYLSTLAVYGSLTSLLGINEVTEDFDIDISAPIMSVECGYIRSKWVAERMVKTAREQGLAVSIYRPGFISGHRQTGFANLNDTFYRFIRGCIQMGMYPDWPEKYWTPVPVDYVAALIASVSLDPKRTGGNYNIVVPRENEISNVEIFEFIHELGYPLQKISPKNWLNALSTLTPVNSLYPLTSFFQEKVYQNRSTILEVHHRTLILKVDDTLNAIKDYGIQCPTIDRALIYKYMPSFVADTSTEAIKVHTPFIEVP</sequence>
<proteinExistence type="predicted"/>
<dbReference type="Pfam" id="PF00501">
    <property type="entry name" value="AMP-binding"/>
    <property type="match status" value="1"/>
</dbReference>
<dbReference type="Gene3D" id="3.40.50.720">
    <property type="entry name" value="NAD(P)-binding Rossmann-like Domain"/>
    <property type="match status" value="1"/>
</dbReference>
<evidence type="ECO:0000256" key="2">
    <source>
        <dbReference type="ARBA" id="ARBA00022553"/>
    </source>
</evidence>
<accession>A0A1Z4N0C2</accession>
<evidence type="ECO:0000313" key="5">
    <source>
        <dbReference type="Proteomes" id="UP000218785"/>
    </source>
</evidence>
<dbReference type="InterPro" id="IPR013120">
    <property type="entry name" value="FAR_NAD-bd"/>
</dbReference>
<dbReference type="InterPro" id="IPR045851">
    <property type="entry name" value="AMP-bd_C_sf"/>
</dbReference>